<accession>A0ABR1PIK5</accession>
<evidence type="ECO:0000256" key="1">
    <source>
        <dbReference type="ARBA" id="ARBA00004141"/>
    </source>
</evidence>
<feature type="transmembrane region" description="Helical" evidence="7">
    <location>
        <begin position="138"/>
        <end position="159"/>
    </location>
</feature>
<organism evidence="8 9">
    <name type="scientific">Diaporthe eres</name>
    <name type="common">Phomopsis oblonga</name>
    <dbReference type="NCBI Taxonomy" id="83184"/>
    <lineage>
        <taxon>Eukaryota</taxon>
        <taxon>Fungi</taxon>
        <taxon>Dikarya</taxon>
        <taxon>Ascomycota</taxon>
        <taxon>Pezizomycotina</taxon>
        <taxon>Sordariomycetes</taxon>
        <taxon>Sordariomycetidae</taxon>
        <taxon>Diaporthales</taxon>
        <taxon>Diaporthaceae</taxon>
        <taxon>Diaporthe</taxon>
        <taxon>Diaporthe eres species complex</taxon>
    </lineage>
</organism>
<sequence>MSKLSTDGGEASILPPPYNEPPAIHPEVGTVPEEKANFDTEIATKSSTATSQVYDHEQYPLPTDEERSTLRKVPDKIPALAYILCVAELAERASYYATTGVFNNFMEYPLPEGGNGAGAVAKSDVNGVPGALGKGVQFASALVLLFTFLAYVFPILGAWIADTKLGRYKTIIWGAGIGAVAHVIMVGGAAPSVLQAGNGIAPFMISFFMLAIGAGIFKPNVAPTVIDQYQHQREYTKVLKSGEKVLVDPETTIQRIMVIYYGFINIGAFFALASTYAERYVGFWLAFLLPTIIYVLVIVIFVGVNKKIVKKPPLGSELNDFFKITWICCKENKFMLWKKDFWDAARPTVLAEKGQSVNWNNRLVTDVGRTWAACQVFLYIPIYQLNDGGIGAAGSNLAGSMTLNGAPNDLLSNFNALTIIIFTPIMAYGVYPFLAKKNIRFGRIKRMTFGFVIAAISGICGGLAQLYVYRTSPCGYLASTCDDVSPISVWWELPMIILGAISEIFVNVTSYELAYSRAPANMKSVVFSICLFMTALYAAAGEVLTPVINDPYLVWVWFGPAIVLFAQTAIFWVRHRDIDEDAYMTYDTESDLGVEAIESRQGENVVVVGEKVAPHENK</sequence>
<comment type="subcellular location">
    <subcellularLocation>
        <location evidence="1">Membrane</location>
        <topology evidence="1">Multi-pass membrane protein</topology>
    </subcellularLocation>
</comment>
<dbReference type="Pfam" id="PF00854">
    <property type="entry name" value="PTR2"/>
    <property type="match status" value="1"/>
</dbReference>
<keyword evidence="9" id="KW-1185">Reference proteome</keyword>
<feature type="transmembrane region" description="Helical" evidence="7">
    <location>
        <begin position="552"/>
        <end position="573"/>
    </location>
</feature>
<evidence type="ECO:0000313" key="8">
    <source>
        <dbReference type="EMBL" id="KAK7737623.1"/>
    </source>
</evidence>
<evidence type="ECO:0000256" key="6">
    <source>
        <dbReference type="SAM" id="MobiDB-lite"/>
    </source>
</evidence>
<proteinExistence type="inferred from homology"/>
<name>A0ABR1PIK5_DIAER</name>
<dbReference type="InterPro" id="IPR000109">
    <property type="entry name" value="POT_fam"/>
</dbReference>
<feature type="transmembrane region" description="Helical" evidence="7">
    <location>
        <begin position="283"/>
        <end position="304"/>
    </location>
</feature>
<dbReference type="SUPFAM" id="SSF103473">
    <property type="entry name" value="MFS general substrate transporter"/>
    <property type="match status" value="1"/>
</dbReference>
<dbReference type="InterPro" id="IPR036259">
    <property type="entry name" value="MFS_trans_sf"/>
</dbReference>
<keyword evidence="4 7" id="KW-1133">Transmembrane helix</keyword>
<feature type="transmembrane region" description="Helical" evidence="7">
    <location>
        <begin position="414"/>
        <end position="435"/>
    </location>
</feature>
<comment type="similarity">
    <text evidence="2">Belongs to the major facilitator superfamily. Proton-dependent oligopeptide transporter (POT/PTR) (TC 2.A.17) family.</text>
</comment>
<feature type="compositionally biased region" description="Pro residues" evidence="6">
    <location>
        <begin position="14"/>
        <end position="24"/>
    </location>
</feature>
<evidence type="ECO:0000313" key="9">
    <source>
        <dbReference type="Proteomes" id="UP001430848"/>
    </source>
</evidence>
<feature type="transmembrane region" description="Helical" evidence="7">
    <location>
        <begin position="171"/>
        <end position="194"/>
    </location>
</feature>
<keyword evidence="3 7" id="KW-0812">Transmembrane</keyword>
<keyword evidence="5 7" id="KW-0472">Membrane</keyword>
<gene>
    <name evidence="8" type="primary">PTR2_2</name>
    <name evidence="8" type="ORF">SLS63_002752</name>
</gene>
<feature type="transmembrane region" description="Helical" evidence="7">
    <location>
        <begin position="520"/>
        <end position="540"/>
    </location>
</feature>
<dbReference type="Gene3D" id="1.20.1250.20">
    <property type="entry name" value="MFS general substrate transporter like domains"/>
    <property type="match status" value="1"/>
</dbReference>
<dbReference type="EMBL" id="JAKNSF020000007">
    <property type="protein sequence ID" value="KAK7737623.1"/>
    <property type="molecule type" value="Genomic_DNA"/>
</dbReference>
<evidence type="ECO:0000256" key="3">
    <source>
        <dbReference type="ARBA" id="ARBA00022692"/>
    </source>
</evidence>
<feature type="transmembrane region" description="Helical" evidence="7">
    <location>
        <begin position="489"/>
        <end position="508"/>
    </location>
</feature>
<evidence type="ECO:0000256" key="2">
    <source>
        <dbReference type="ARBA" id="ARBA00005982"/>
    </source>
</evidence>
<dbReference type="Proteomes" id="UP001430848">
    <property type="component" value="Unassembled WGS sequence"/>
</dbReference>
<feature type="transmembrane region" description="Helical" evidence="7">
    <location>
        <begin position="447"/>
        <end position="469"/>
    </location>
</feature>
<feature type="region of interest" description="Disordered" evidence="6">
    <location>
        <begin position="1"/>
        <end position="27"/>
    </location>
</feature>
<evidence type="ECO:0000256" key="7">
    <source>
        <dbReference type="SAM" id="Phobius"/>
    </source>
</evidence>
<dbReference type="PANTHER" id="PTHR11654">
    <property type="entry name" value="OLIGOPEPTIDE TRANSPORTER-RELATED"/>
    <property type="match status" value="1"/>
</dbReference>
<evidence type="ECO:0000256" key="4">
    <source>
        <dbReference type="ARBA" id="ARBA00022989"/>
    </source>
</evidence>
<protein>
    <submittedName>
        <fullName evidence="8">Peptide transporter ptr2</fullName>
    </submittedName>
</protein>
<evidence type="ECO:0000256" key="5">
    <source>
        <dbReference type="ARBA" id="ARBA00023136"/>
    </source>
</evidence>
<feature type="transmembrane region" description="Helical" evidence="7">
    <location>
        <begin position="376"/>
        <end position="394"/>
    </location>
</feature>
<feature type="transmembrane region" description="Helical" evidence="7">
    <location>
        <begin position="200"/>
        <end position="217"/>
    </location>
</feature>
<feature type="transmembrane region" description="Helical" evidence="7">
    <location>
        <begin position="258"/>
        <end position="277"/>
    </location>
</feature>
<comment type="caution">
    <text evidence="8">The sequence shown here is derived from an EMBL/GenBank/DDBJ whole genome shotgun (WGS) entry which is preliminary data.</text>
</comment>
<reference evidence="8 9" key="1">
    <citation type="submission" date="2024-02" db="EMBL/GenBank/DDBJ databases">
        <title>De novo assembly and annotation of 12 fungi associated with fruit tree decline syndrome in Ontario, Canada.</title>
        <authorList>
            <person name="Sulman M."/>
            <person name="Ellouze W."/>
            <person name="Ilyukhin E."/>
        </authorList>
    </citation>
    <scope>NUCLEOTIDE SEQUENCE [LARGE SCALE GENOMIC DNA]</scope>
    <source>
        <strain evidence="8 9">M169</strain>
    </source>
</reference>